<organism evidence="1 2">
    <name type="scientific">Motilibacter peucedani</name>
    <dbReference type="NCBI Taxonomy" id="598650"/>
    <lineage>
        <taxon>Bacteria</taxon>
        <taxon>Bacillati</taxon>
        <taxon>Actinomycetota</taxon>
        <taxon>Actinomycetes</taxon>
        <taxon>Motilibacterales</taxon>
        <taxon>Motilibacteraceae</taxon>
        <taxon>Motilibacter</taxon>
    </lineage>
</organism>
<dbReference type="AlphaFoldDB" id="A0A420XTR3"/>
<keyword evidence="2" id="KW-1185">Reference proteome</keyword>
<dbReference type="Proteomes" id="UP000281955">
    <property type="component" value="Unassembled WGS sequence"/>
</dbReference>
<accession>A0A420XTR3</accession>
<dbReference type="RefSeq" id="WP_121191946.1">
    <property type="nucleotide sequence ID" value="NZ_RBWV01000009.1"/>
</dbReference>
<dbReference type="InParanoid" id="A0A420XTR3"/>
<gene>
    <name evidence="1" type="ORF">CLV35_0656</name>
</gene>
<dbReference type="OrthoDB" id="3696154at2"/>
<sequence>MSETLGAADRALLGELGRVAAVADPVPPALIEACRALFALRDLDAELAQLVEDADLAGAGVRGASTSTRLVGYQADGLAVELQVSYVGGRVSLLGQLVPGTGGERVRVDTPDGLGGEREVDELGCFRVDGLLPGLVRVRVERPGADPVSTSWMHL</sequence>
<dbReference type="EMBL" id="RBWV01000009">
    <property type="protein sequence ID" value="RKS80233.1"/>
    <property type="molecule type" value="Genomic_DNA"/>
</dbReference>
<proteinExistence type="predicted"/>
<comment type="caution">
    <text evidence="1">The sequence shown here is derived from an EMBL/GenBank/DDBJ whole genome shotgun (WGS) entry which is preliminary data.</text>
</comment>
<reference evidence="1 2" key="1">
    <citation type="submission" date="2018-10" db="EMBL/GenBank/DDBJ databases">
        <title>Genomic Encyclopedia of Archaeal and Bacterial Type Strains, Phase II (KMG-II): from individual species to whole genera.</title>
        <authorList>
            <person name="Goeker M."/>
        </authorList>
    </citation>
    <scope>NUCLEOTIDE SEQUENCE [LARGE SCALE GENOMIC DNA]</scope>
    <source>
        <strain evidence="1 2">RP-AC37</strain>
    </source>
</reference>
<evidence type="ECO:0000313" key="2">
    <source>
        <dbReference type="Proteomes" id="UP000281955"/>
    </source>
</evidence>
<evidence type="ECO:0000313" key="1">
    <source>
        <dbReference type="EMBL" id="RKS80233.1"/>
    </source>
</evidence>
<name>A0A420XTR3_9ACTN</name>
<protein>
    <submittedName>
        <fullName evidence="1">Uncharacterized protein</fullName>
    </submittedName>
</protein>